<dbReference type="PRINTS" id="PR00035">
    <property type="entry name" value="HTHGNTR"/>
</dbReference>
<protein>
    <submittedName>
        <fullName evidence="5">HTH-type transcriptional repressor phnF</fullName>
    </submittedName>
</protein>
<dbReference type="SUPFAM" id="SSF64288">
    <property type="entry name" value="Chorismate lyase-like"/>
    <property type="match status" value="1"/>
</dbReference>
<keyword evidence="1" id="KW-0805">Transcription regulation</keyword>
<dbReference type="InterPro" id="IPR036390">
    <property type="entry name" value="WH_DNA-bd_sf"/>
</dbReference>
<dbReference type="PANTHER" id="PTHR44846">
    <property type="entry name" value="MANNOSYL-D-GLYCERATE TRANSPORT/METABOLISM SYSTEM REPRESSOR MNGR-RELATED"/>
    <property type="match status" value="1"/>
</dbReference>
<dbReference type="GO" id="GO:0045892">
    <property type="term" value="P:negative regulation of DNA-templated transcription"/>
    <property type="evidence" value="ECO:0007669"/>
    <property type="project" value="TreeGrafter"/>
</dbReference>
<dbReference type="SMART" id="SM00345">
    <property type="entry name" value="HTH_GNTR"/>
    <property type="match status" value="1"/>
</dbReference>
<keyword evidence="2" id="KW-0238">DNA-binding</keyword>
<reference evidence="5 6" key="1">
    <citation type="submission" date="2019-02" db="EMBL/GenBank/DDBJ databases">
        <authorList>
            <consortium name="Pathogen Informatics"/>
        </authorList>
    </citation>
    <scope>NUCLEOTIDE SEQUENCE [LARGE SCALE GENOMIC DNA]</scope>
    <source>
        <strain evidence="5 6">3012STDY6756504</strain>
    </source>
</reference>
<dbReference type="EMBL" id="LR215973">
    <property type="protein sequence ID" value="VFA98731.1"/>
    <property type="molecule type" value="Genomic_DNA"/>
</dbReference>
<dbReference type="InterPro" id="IPR011663">
    <property type="entry name" value="UTRA"/>
</dbReference>
<sequence length="275" mass="30307">MGVDRANAGLTIGIDQLWYAEGMDTTDVVGADTRWPKAFPATMPKVVGKAYQVRTQIERILDDLNEGDPVPSERDLATRFEVARETVRQALRDLLVEGRIRRQGRGTVVSRPKMVQPLALQSYTEAALSLGRVPGRLVVDWQDVPADADTARDLGLEPGTEVMHLERVLLADGERIGLESTYLPLSRFAGLRGSYDPTTSLYAAIRASGVEFAAATERIETVPASPREAALLECSTALPLILLNRRSVDQRGLPIERVRSLYRGDRIAFEARLTP</sequence>
<keyword evidence="3" id="KW-0804">Transcription</keyword>
<evidence type="ECO:0000256" key="3">
    <source>
        <dbReference type="ARBA" id="ARBA00023163"/>
    </source>
</evidence>
<dbReference type="PROSITE" id="PS50949">
    <property type="entry name" value="HTH_GNTR"/>
    <property type="match status" value="1"/>
</dbReference>
<dbReference type="SUPFAM" id="SSF46785">
    <property type="entry name" value="Winged helix' DNA-binding domain"/>
    <property type="match status" value="1"/>
</dbReference>
<gene>
    <name evidence="5" type="primary">phnF</name>
    <name evidence="5" type="ORF">NCTC10797_02507</name>
</gene>
<dbReference type="InterPro" id="IPR050679">
    <property type="entry name" value="Bact_HTH_transcr_reg"/>
</dbReference>
<evidence type="ECO:0000313" key="6">
    <source>
        <dbReference type="Proteomes" id="UP000290439"/>
    </source>
</evidence>
<dbReference type="Pfam" id="PF00392">
    <property type="entry name" value="GntR"/>
    <property type="match status" value="1"/>
</dbReference>
<dbReference type="GO" id="GO:0003677">
    <property type="term" value="F:DNA binding"/>
    <property type="evidence" value="ECO:0007669"/>
    <property type="project" value="UniProtKB-KW"/>
</dbReference>
<organism evidence="5 6">
    <name type="scientific">Nocardia cyriacigeorgica</name>
    <dbReference type="NCBI Taxonomy" id="135487"/>
    <lineage>
        <taxon>Bacteria</taxon>
        <taxon>Bacillati</taxon>
        <taxon>Actinomycetota</taxon>
        <taxon>Actinomycetes</taxon>
        <taxon>Mycobacteriales</taxon>
        <taxon>Nocardiaceae</taxon>
        <taxon>Nocardia</taxon>
    </lineage>
</organism>
<dbReference type="PANTHER" id="PTHR44846:SF1">
    <property type="entry name" value="MANNOSYL-D-GLYCERATE TRANSPORT_METABOLISM SYSTEM REPRESSOR MNGR-RELATED"/>
    <property type="match status" value="1"/>
</dbReference>
<proteinExistence type="predicted"/>
<dbReference type="Proteomes" id="UP000290439">
    <property type="component" value="Chromosome"/>
</dbReference>
<evidence type="ECO:0000313" key="5">
    <source>
        <dbReference type="EMBL" id="VFA98731.1"/>
    </source>
</evidence>
<dbReference type="Pfam" id="PF07702">
    <property type="entry name" value="UTRA"/>
    <property type="match status" value="1"/>
</dbReference>
<dbReference type="InterPro" id="IPR036388">
    <property type="entry name" value="WH-like_DNA-bd_sf"/>
</dbReference>
<name>A0A4U8VYP8_9NOCA</name>
<dbReference type="InterPro" id="IPR000524">
    <property type="entry name" value="Tscrpt_reg_HTH_GntR"/>
</dbReference>
<evidence type="ECO:0000256" key="1">
    <source>
        <dbReference type="ARBA" id="ARBA00023015"/>
    </source>
</evidence>
<evidence type="ECO:0000256" key="2">
    <source>
        <dbReference type="ARBA" id="ARBA00023125"/>
    </source>
</evidence>
<dbReference type="AlphaFoldDB" id="A0A4U8VYP8"/>
<dbReference type="GO" id="GO:0003700">
    <property type="term" value="F:DNA-binding transcription factor activity"/>
    <property type="evidence" value="ECO:0007669"/>
    <property type="project" value="InterPro"/>
</dbReference>
<accession>A0A4U8VYP8</accession>
<dbReference type="CDD" id="cd07377">
    <property type="entry name" value="WHTH_GntR"/>
    <property type="match status" value="1"/>
</dbReference>
<feature type="domain" description="HTH gntR-type" evidence="4">
    <location>
        <begin position="43"/>
        <end position="112"/>
    </location>
</feature>
<dbReference type="Gene3D" id="3.40.1410.10">
    <property type="entry name" value="Chorismate lyase-like"/>
    <property type="match status" value="1"/>
</dbReference>
<dbReference type="InterPro" id="IPR028978">
    <property type="entry name" value="Chorismate_lyase_/UTRA_dom_sf"/>
</dbReference>
<evidence type="ECO:0000259" key="4">
    <source>
        <dbReference type="PROSITE" id="PS50949"/>
    </source>
</evidence>
<dbReference type="SMART" id="SM00866">
    <property type="entry name" value="UTRA"/>
    <property type="match status" value="1"/>
</dbReference>
<dbReference type="Gene3D" id="1.10.10.10">
    <property type="entry name" value="Winged helix-like DNA-binding domain superfamily/Winged helix DNA-binding domain"/>
    <property type="match status" value="1"/>
</dbReference>